<dbReference type="PANTHER" id="PTHR24567:SF76">
    <property type="entry name" value="CYCLIC NUCLEOTIDE-BINDING DOMAIN PROTEIN"/>
    <property type="match status" value="1"/>
</dbReference>
<dbReference type="Proteomes" id="UP001324270">
    <property type="component" value="Unassembled WGS sequence"/>
</dbReference>
<reference evidence="2" key="1">
    <citation type="journal article" date="2017" name="Genome Announc.">
        <title>Twelve Complete Reference Genomes of Clinical Isolates in the Capnocytophaga Genus.</title>
        <authorList>
            <person name="Villarma A."/>
            <person name="Gulvik C.A."/>
            <person name="Rowe L.A."/>
            <person name="Sheth M."/>
            <person name="Juieng P."/>
            <person name="Nicholson A.C."/>
            <person name="Loparev V.N."/>
            <person name="McQuiston J.R."/>
        </authorList>
    </citation>
    <scope>NUCLEOTIDE SEQUENCE</scope>
    <source>
        <strain evidence="2">H1496</strain>
    </source>
</reference>
<dbReference type="InterPro" id="IPR014710">
    <property type="entry name" value="RmlC-like_jellyroll"/>
</dbReference>
<dbReference type="Proteomes" id="UP000217250">
    <property type="component" value="Chromosome"/>
</dbReference>
<feature type="domain" description="Cyclic nucleotide-binding" evidence="1">
    <location>
        <begin position="32"/>
        <end position="118"/>
    </location>
</feature>
<dbReference type="InterPro" id="IPR050397">
    <property type="entry name" value="Env_Response_Regulators"/>
</dbReference>
<reference evidence="3 5" key="3">
    <citation type="submission" date="2023-12" db="EMBL/GenBank/DDBJ databases">
        <title>Genomic sequences of Capnocytophaga and Parvimonas strains.</title>
        <authorList>
            <person name="Watt R.M."/>
            <person name="Wang M."/>
            <person name="Yang T."/>
            <person name="Tong W.M."/>
        </authorList>
    </citation>
    <scope>NUCLEOTIDE SEQUENCE [LARGE SCALE GENOMIC DNA]</scope>
    <source>
        <strain evidence="3 5">CCUG 13156</strain>
    </source>
</reference>
<dbReference type="EMBL" id="CP022386">
    <property type="protein sequence ID" value="ATA87007.1"/>
    <property type="molecule type" value="Genomic_DNA"/>
</dbReference>
<proteinExistence type="predicted"/>
<sequence>MYDSLKRHFQQVLPFTEEELSAVDQYFTEHIFAKKAMLLEAPHPCKYLFFIVKGCVRHFHTKDDGNEKTCDISLENQWTTAFMSFNSGCPSNLSLQALEETTVYRISKEDLISLYAEHHNFETFGRLMAEQILQRATDTAMYLAADKPEERFEHLLHSRPELFLRVPQKYIANLLGISPESLSRLQKRMYSKKS</sequence>
<dbReference type="InterPro" id="IPR018490">
    <property type="entry name" value="cNMP-bd_dom_sf"/>
</dbReference>
<dbReference type="EMBL" id="JAYKBV010000009">
    <property type="protein sequence ID" value="MEB3040611.1"/>
    <property type="molecule type" value="Genomic_DNA"/>
</dbReference>
<evidence type="ECO:0000313" key="5">
    <source>
        <dbReference type="Proteomes" id="UP001324270"/>
    </source>
</evidence>
<dbReference type="CDD" id="cd00038">
    <property type="entry name" value="CAP_ED"/>
    <property type="match status" value="1"/>
</dbReference>
<dbReference type="Gene3D" id="2.60.120.10">
    <property type="entry name" value="Jelly Rolls"/>
    <property type="match status" value="1"/>
</dbReference>
<dbReference type="OrthoDB" id="663011at2"/>
<evidence type="ECO:0000313" key="2">
    <source>
        <dbReference type="EMBL" id="ATA87007.1"/>
    </source>
</evidence>
<dbReference type="GO" id="GO:0005829">
    <property type="term" value="C:cytosol"/>
    <property type="evidence" value="ECO:0007669"/>
    <property type="project" value="TreeGrafter"/>
</dbReference>
<dbReference type="GO" id="GO:0003700">
    <property type="term" value="F:DNA-binding transcription factor activity"/>
    <property type="evidence" value="ECO:0007669"/>
    <property type="project" value="TreeGrafter"/>
</dbReference>
<reference evidence="4" key="2">
    <citation type="submission" date="2017-06" db="EMBL/GenBank/DDBJ databases">
        <title>Capnocytophaga spp. assemblies.</title>
        <authorList>
            <person name="Gulvik C.A."/>
        </authorList>
    </citation>
    <scope>NUCLEOTIDE SEQUENCE [LARGE SCALE GENOMIC DNA]</scope>
    <source>
        <strain evidence="4">H1496</strain>
    </source>
</reference>
<dbReference type="PANTHER" id="PTHR24567">
    <property type="entry name" value="CRP FAMILY TRANSCRIPTIONAL REGULATORY PROTEIN"/>
    <property type="match status" value="1"/>
</dbReference>
<organism evidence="2 4">
    <name type="scientific">Capnocytophaga gingivalis</name>
    <dbReference type="NCBI Taxonomy" id="1017"/>
    <lineage>
        <taxon>Bacteria</taxon>
        <taxon>Pseudomonadati</taxon>
        <taxon>Bacteroidota</taxon>
        <taxon>Flavobacteriia</taxon>
        <taxon>Flavobacteriales</taxon>
        <taxon>Flavobacteriaceae</taxon>
        <taxon>Capnocytophaga</taxon>
    </lineage>
</organism>
<dbReference type="InterPro" id="IPR000595">
    <property type="entry name" value="cNMP-bd_dom"/>
</dbReference>
<dbReference type="KEGG" id="cgh:CGC50_07475"/>
<accession>A0A250FSS6</accession>
<dbReference type="OMA" id="NIIAMEN"/>
<evidence type="ECO:0000313" key="4">
    <source>
        <dbReference type="Proteomes" id="UP000217250"/>
    </source>
</evidence>
<dbReference type="Pfam" id="PF00027">
    <property type="entry name" value="cNMP_binding"/>
    <property type="match status" value="1"/>
</dbReference>
<evidence type="ECO:0000313" key="3">
    <source>
        <dbReference type="EMBL" id="MEB3040611.1"/>
    </source>
</evidence>
<dbReference type="SUPFAM" id="SSF51206">
    <property type="entry name" value="cAMP-binding domain-like"/>
    <property type="match status" value="1"/>
</dbReference>
<dbReference type="AlphaFoldDB" id="A0A250FSS6"/>
<evidence type="ECO:0000259" key="1">
    <source>
        <dbReference type="Pfam" id="PF00027"/>
    </source>
</evidence>
<dbReference type="RefSeq" id="WP_002666564.1">
    <property type="nucleotide sequence ID" value="NZ_CAJPPZ010000009.1"/>
</dbReference>
<keyword evidence="5" id="KW-1185">Reference proteome</keyword>
<protein>
    <submittedName>
        <fullName evidence="2">Crp/Fnr family transcriptional regulator</fullName>
    </submittedName>
</protein>
<name>A0A250FSS6_9FLAO</name>
<dbReference type="GeneID" id="84808395"/>
<gene>
    <name evidence="2" type="ORF">CGC50_07475</name>
    <name evidence="3" type="ORF">VJJ49_07875</name>
</gene>